<dbReference type="SUPFAM" id="SSF53474">
    <property type="entry name" value="alpha/beta-Hydrolases"/>
    <property type="match status" value="1"/>
</dbReference>
<feature type="domain" description="Carrier" evidence="4">
    <location>
        <begin position="737"/>
        <end position="814"/>
    </location>
</feature>
<dbReference type="Gene3D" id="3.40.50.980">
    <property type="match status" value="6"/>
</dbReference>
<dbReference type="NCBIfam" id="TIGR01733">
    <property type="entry name" value="AA-adenyl-dom"/>
    <property type="match status" value="3"/>
</dbReference>
<dbReference type="PANTHER" id="PTHR45527">
    <property type="entry name" value="NONRIBOSOMAL PEPTIDE SYNTHETASE"/>
    <property type="match status" value="1"/>
</dbReference>
<evidence type="ECO:0000313" key="5">
    <source>
        <dbReference type="EMBL" id="CAF9909393.1"/>
    </source>
</evidence>
<feature type="domain" description="Carrier" evidence="4">
    <location>
        <begin position="2892"/>
        <end position="2967"/>
    </location>
</feature>
<dbReference type="SUPFAM" id="SSF47336">
    <property type="entry name" value="ACP-like"/>
    <property type="match status" value="3"/>
</dbReference>
<feature type="domain" description="Carrier" evidence="4">
    <location>
        <begin position="1823"/>
        <end position="1900"/>
    </location>
</feature>
<dbReference type="Gene3D" id="1.10.1200.10">
    <property type="entry name" value="ACP-like"/>
    <property type="match status" value="3"/>
</dbReference>
<proteinExistence type="predicted"/>
<dbReference type="Gene3D" id="2.30.38.10">
    <property type="entry name" value="Luciferase, Domain 3"/>
    <property type="match status" value="3"/>
</dbReference>
<accession>A0A8H3EPT1</accession>
<dbReference type="Pfam" id="PF00668">
    <property type="entry name" value="Condensation"/>
    <property type="match status" value="3"/>
</dbReference>
<dbReference type="Gene3D" id="3.40.50.1820">
    <property type="entry name" value="alpha/beta hydrolase"/>
    <property type="match status" value="1"/>
</dbReference>
<dbReference type="GO" id="GO:0044550">
    <property type="term" value="P:secondary metabolite biosynthetic process"/>
    <property type="evidence" value="ECO:0007669"/>
    <property type="project" value="TreeGrafter"/>
</dbReference>
<keyword evidence="6" id="KW-1185">Reference proteome</keyword>
<dbReference type="InterPro" id="IPR020806">
    <property type="entry name" value="PKS_PP-bd"/>
</dbReference>
<dbReference type="SUPFAM" id="SSF56801">
    <property type="entry name" value="Acetyl-CoA synthetase-like"/>
    <property type="match status" value="3"/>
</dbReference>
<dbReference type="Pfam" id="PF00975">
    <property type="entry name" value="Thioesterase"/>
    <property type="match status" value="1"/>
</dbReference>
<dbReference type="InterPro" id="IPR025110">
    <property type="entry name" value="AMP-bd_C"/>
</dbReference>
<protein>
    <recommendedName>
        <fullName evidence="4">Carrier domain-containing protein</fullName>
    </recommendedName>
</protein>
<sequence>MAKNALAYRFAQDSDAYVCGKPGLVKEQVSRHVYRSLLSKCIKHDVSLSSVFVFTLHQLFHIYGNGGSVSIAFLPSSDDAPFMFSGSSEELNHTCYQAISGIHEALMAVASRAGPIPHENRHIDCVSWIGDIPSTLESLHRPLSFSLEEKDGELALISTYDQDHFEKHVVKQFSAVICCILEQLSENLMLKISELECIPESVHNQLELWNHTEGNYLEGKRLNNLIEDATERVPNKTAIVYRNVRRTYREINTLANQLAYYIKAKIRVNTEDLIALFLDKSDLMIITILAIWKSGAAYVPIDPGYPDDRVRFILGDTGVKVVIANEKYVTRMKEQTTNVSVIPLEPLVQQLVSGELETQTKVTPGLHSKQLAYLTYTSGTTGTPKGISKIHTRVVNSITDLSERYGMVSSEKAEVVLLFAAYVFEPFVRQTLMALINGHVLVVIDDSDRLDSHKVTSLVQRHGVTYLNATASVVSELDFSHCPSLQRLILVGEDLTEQRYRTLRTCYKHRIFNEYGFTESAFVTALKLFEPWSQRSNRSLGHPLRNVKWYILNKDLKRLPIGAIGELHIGGLGVAKGYTNRPELTKAKFLPNPFQSPEEKLHGKNGTIYKTGDLARFLSNGEVEYIGRNDFQIKLRGLRIEPGEIETAMSLFPGVKSCVVLAREYTNGKHLIGYFLAPSAKIPEERLLAHLETKLPQYMIPTRLLQISRIPVTINGKTDFRALPHVELASAQQDIEEVRDELSIWIRQTWSELLAVPVTSISPKSNFFRLGGHSIVCIQLIGRARRELEIEITIEDVFTTKTLENLANLFYLRQSATITRNASENSEFKLPSENNETRFLANSLQQGFVYRHLKWTGKNDEPYTLQTVYDYSASLEVDLFKEAWTLTQKRFPCMRSRFSWSGDIVQLIDNNSPLAWNFEDYSQLEPTCQARTIEQLRKSERDKGFKLDTSGLFRVHLLKLGNSRFSCVFSCHHAIIDGWSLPIVFESVHEFYLQLLNGDPYKEEPDQSYYKALRYLEEHQNDHLHYWRGQIDKIYERCDLSVLIKSARRQVTRLDDYDNIIDQREKSIVIEHCWTDEQRETFSGNGITLHSILQFIWHFTLHKYGQGGQTVVGTVVSGRNIPIDGIDECAGLFINTLPLVVNHEDQMESSIIDLISEIQNQVNGMNSHSNVLLSSLKDGKLKHGLFDTLFVLENYPQKVDSLELSHQRILGYEVRNTVEKLDYPIAVVAKELQDGDAISFSICYAGELFDDTTIDDLLQMVEILFAQVLASPNQKSSDLEYLASAQMALLSTWNTEILDVPTDATLHGMFELQASRVSDKIAVIDENNALNYRQLNATANSVAAQIQNLNCFHPESLVAIVMDKSVWLIAGFLGTWKAGAAFVPIDPAYPDDRIKFILNDTGAKVVLANKRNSSRMKSLSENVIGILELDSDCGADQAHLTNDPLAAVRSTDLAYVMYTSGTTGRPKGVMIEHRGVINLQVSLAKLFGLQDTNDEVFFTFSNPVFDHFIEVFTDALLNGQTLLILHDAMRSDKERLYNYMAKHKVTYLSGTPTVISMYEYDRFDTIRRIDCIGEAFSEAAFGKIRETFNGLIINGYGPTEISITSHKKLYHLGETRKTQSIGNQVSNTATYVLDANLNLLPIGAVGELYIGGIGVARGYLNRNDLTLERFVKNPFQSREEQEQGLNGRLYRTGDLVRWIPEAAGEIEYLGRNDFQVKIRGVRIELGEIESVMARYPGVQQCAVLATDQMVTAKSNTTKILVAYYCSSTKLQEDDIRKFMLTQLPENLVPRRIMALERLPITVSGKLDTKSLPKVVILKEPAVAPRNEVELVLYAIWSDLLGLCSEDFGVHNDFFDLGGDSLLSTRLSFRILQELGISVPVASLFIHTTISAISNLIHSNESQLDTIPRLKNGSEPVPLSFAQKGIVFIGEYENGTDAYNIAYSFTLSPDVNREALKQALRSTISKHGALRTLLTPTREGEIFQKVLEPESAQSLFEVPEVFVTDMDDLDDCLTHDSRHIFQLDSQLPIRVRLYKVNAGVYISLVLHHSCFDAHSWRLFESDLKLFYSAHTGILPKKKPATASFDYLDFSSWQRNTFSGQRRSELKGFWLKQLEEFQPVTLVTDFPRSAYFEYKGNDVVSSLASDVLTGLKKLAASLGITLHSILLAAYCIFLSTYTNERDVTIGVPVAGRTRPEFDDIVGCFVNMVPFRTEVDARSTTINFLRCVRNQLIQTQINQDMPFHEIIKDQNLPKDSRRHPLVQVIFNFESVIPHSETRLQGDSALEMTEYHLQSSRYTTSKFDLATTAILREDGLDFVFNYPVNLFEERTIKGYADIYNHILQQLSAMSCKDSLRLCELSLCKMPATRQERMVEDSGDNVCQGTLGDTFREIVRASSSDDVAVICGTKRLSYIDLDRMSDLLAAHIRSAMVIQSDDVVALILDRNELLIISIIAIWKTGAAYMPIDPRYPNSRIAYMLSDSNAKIVITNDHYNALLKAVWNHGSYLLIESALETNIQNDKIIPLSPARNESLAYMIYTSGTTGQPKAVMVEHRNVISFWNSVRQHYFKTTVKRQHGVLLLSNYVFDFSVEQIALSVLSGNRLIIPPEDIDFGDEFYSYLNECGLTYLSGTPSLLQHFDLGRIKDLIFVVSAGEQIHQSQYWKLRSNFQGHIYNAFGATETTVYNMVSEFKDTEFVNSLGSPLPNTTAYVLNDALQDLPRGAIGELYLSGNCVTRGYKNKPEVTRKAYLHNPSAHGQKAHQILYRTGDLVRKTTLDSIEYLGRKDNQVKLRGFRIELGEIRAALSSIPGIFDSGVFMLPMKADESDERQLLTAYYVAEDESLTVSVVLHKLKQLLPTHAIPGKLVRLGELPLTNNGKVDLQAIADNPVAKNEDDTAPATAMELKIARIWASLIGLDSVGVNDDFFGIGGDSILSLQAVKEIRSHLNLAVSVKDIFEARTVRNLVNRIYSNTELAIADQEYATEQGILTGDVPLLPIQEWFFRKGLADTNHWNQFFTIKVPHLNLDQLRSALKDLTTHHDALRLRFQRAGSGRRQSYSTDNQAPILHIWDDELVGSSLIDNRLFENVQSSLDIEHGPVFAVCYIHGRGNFSRIVFICHHLVVDTVSWRILTRDLERLYNGGSLGEKGTSLRQWAKGIRDFKFSDAEKQYWNELVASAPSWVNSLPSPTLIDPATDSLQMTRSQTSILLDQCFKVYNARIVDLLLAGVISALQELTKKSIIHILIESHGREDINREFDLTSTAGWFTSMFPAAINVPCDTVKTIEEAKNYFKRVRYNGLAFGVLHGYQSAILPKVTFNYLGQFNNQDDSLKSCWQLVSTQGSSGLSTSRSDVNCNDALLDITAMIIDGELKFNISNHIGPHFRLVAKLEEKMESIIRIGKEHPERIFQTEQQQEEFIPYFTFPCLKPNKPNLFILPPGEGGAESYLNNIRQHISSYNLVIFNNYYLHSGTESSFETLAKMYLDYVRGLQPEGPYHLLGWSFGGILSFEMSRQLKSTNQKVSNLFLIDPYFDVNRTTTALELESGGQDLLDPIHFNYLPQGIPETERKEKLADKIILFKATEMHNQFRTGDQKKLFQCYLSSPFNQLDTLVVEEHISKVTLDGASHFSWTKDPSLVARMSRIIDENCSQSSSAKSTTTM</sequence>
<dbReference type="GO" id="GO:0031177">
    <property type="term" value="F:phosphopantetheine binding"/>
    <property type="evidence" value="ECO:0007669"/>
    <property type="project" value="InterPro"/>
</dbReference>
<evidence type="ECO:0000259" key="4">
    <source>
        <dbReference type="PROSITE" id="PS50075"/>
    </source>
</evidence>
<dbReference type="InterPro" id="IPR029058">
    <property type="entry name" value="AB_hydrolase_fold"/>
</dbReference>
<dbReference type="NCBIfam" id="NF003417">
    <property type="entry name" value="PRK04813.1"/>
    <property type="match status" value="3"/>
</dbReference>
<keyword evidence="1" id="KW-0596">Phosphopantetheine</keyword>
<dbReference type="PROSITE" id="PS50075">
    <property type="entry name" value="CARRIER"/>
    <property type="match status" value="3"/>
</dbReference>
<dbReference type="PROSITE" id="PS00012">
    <property type="entry name" value="PHOSPHOPANTETHEINE"/>
    <property type="match status" value="3"/>
</dbReference>
<dbReference type="InterPro" id="IPR000873">
    <property type="entry name" value="AMP-dep_synth/lig_dom"/>
</dbReference>
<dbReference type="Gene3D" id="3.30.559.30">
    <property type="entry name" value="Nonribosomal peptide synthetase, condensation domain"/>
    <property type="match status" value="3"/>
</dbReference>
<dbReference type="GO" id="GO:0016874">
    <property type="term" value="F:ligase activity"/>
    <property type="evidence" value="ECO:0007669"/>
    <property type="project" value="UniProtKB-KW"/>
</dbReference>
<dbReference type="Gene3D" id="3.30.559.10">
    <property type="entry name" value="Chloramphenicol acetyltransferase-like domain"/>
    <property type="match status" value="3"/>
</dbReference>
<evidence type="ECO:0000256" key="1">
    <source>
        <dbReference type="ARBA" id="ARBA00022450"/>
    </source>
</evidence>
<dbReference type="OrthoDB" id="416786at2759"/>
<gene>
    <name evidence="5" type="ORF">GOMPHAMPRED_006739</name>
</gene>
<dbReference type="InterPro" id="IPR023213">
    <property type="entry name" value="CAT-like_dom_sf"/>
</dbReference>
<dbReference type="SMART" id="SM00823">
    <property type="entry name" value="PKS_PP"/>
    <property type="match status" value="3"/>
</dbReference>
<dbReference type="Gene3D" id="3.30.300.30">
    <property type="match status" value="3"/>
</dbReference>
<dbReference type="InterPro" id="IPR001031">
    <property type="entry name" value="Thioesterase"/>
</dbReference>
<name>A0A8H3EPT1_9LECA</name>
<dbReference type="Pfam" id="PF00501">
    <property type="entry name" value="AMP-binding"/>
    <property type="match status" value="3"/>
</dbReference>
<dbReference type="Pfam" id="PF00550">
    <property type="entry name" value="PP-binding"/>
    <property type="match status" value="3"/>
</dbReference>
<reference evidence="5" key="1">
    <citation type="submission" date="2021-03" db="EMBL/GenBank/DDBJ databases">
        <authorList>
            <person name="Tagirdzhanova G."/>
        </authorList>
    </citation>
    <scope>NUCLEOTIDE SEQUENCE</scope>
</reference>
<dbReference type="InterPro" id="IPR009081">
    <property type="entry name" value="PP-bd_ACP"/>
</dbReference>
<keyword evidence="3" id="KW-0436">Ligase</keyword>
<dbReference type="Pfam" id="PF13193">
    <property type="entry name" value="AMP-binding_C"/>
    <property type="match status" value="1"/>
</dbReference>
<comment type="caution">
    <text evidence="5">The sequence shown here is derived from an EMBL/GenBank/DDBJ whole genome shotgun (WGS) entry which is preliminary data.</text>
</comment>
<dbReference type="GO" id="GO:0005737">
    <property type="term" value="C:cytoplasm"/>
    <property type="evidence" value="ECO:0007669"/>
    <property type="project" value="TreeGrafter"/>
</dbReference>
<organism evidence="5 6">
    <name type="scientific">Gomphillus americanus</name>
    <dbReference type="NCBI Taxonomy" id="1940652"/>
    <lineage>
        <taxon>Eukaryota</taxon>
        <taxon>Fungi</taxon>
        <taxon>Dikarya</taxon>
        <taxon>Ascomycota</taxon>
        <taxon>Pezizomycotina</taxon>
        <taxon>Lecanoromycetes</taxon>
        <taxon>OSLEUM clade</taxon>
        <taxon>Ostropomycetidae</taxon>
        <taxon>Ostropales</taxon>
        <taxon>Graphidaceae</taxon>
        <taxon>Gomphilloideae</taxon>
        <taxon>Gomphillus</taxon>
    </lineage>
</organism>
<dbReference type="Proteomes" id="UP000664169">
    <property type="component" value="Unassembled WGS sequence"/>
</dbReference>
<evidence type="ECO:0000313" key="6">
    <source>
        <dbReference type="Proteomes" id="UP000664169"/>
    </source>
</evidence>
<dbReference type="InterPro" id="IPR036736">
    <property type="entry name" value="ACP-like_sf"/>
</dbReference>
<keyword evidence="2" id="KW-0597">Phosphoprotein</keyword>
<dbReference type="GO" id="GO:0043041">
    <property type="term" value="P:amino acid activation for nonribosomal peptide biosynthetic process"/>
    <property type="evidence" value="ECO:0007669"/>
    <property type="project" value="TreeGrafter"/>
</dbReference>
<dbReference type="InterPro" id="IPR010071">
    <property type="entry name" value="AA_adenyl_dom"/>
</dbReference>
<dbReference type="SUPFAM" id="SSF52777">
    <property type="entry name" value="CoA-dependent acyltransferases"/>
    <property type="match status" value="7"/>
</dbReference>
<evidence type="ECO:0000256" key="3">
    <source>
        <dbReference type="ARBA" id="ARBA00022598"/>
    </source>
</evidence>
<dbReference type="InterPro" id="IPR020845">
    <property type="entry name" value="AMP-binding_CS"/>
</dbReference>
<dbReference type="InterPro" id="IPR001242">
    <property type="entry name" value="Condensation_dom"/>
</dbReference>
<dbReference type="EMBL" id="CAJPDQ010000005">
    <property type="protein sequence ID" value="CAF9909393.1"/>
    <property type="molecule type" value="Genomic_DNA"/>
</dbReference>
<dbReference type="InterPro" id="IPR006162">
    <property type="entry name" value="Ppantetheine_attach_site"/>
</dbReference>
<dbReference type="PROSITE" id="PS00455">
    <property type="entry name" value="AMP_BINDING"/>
    <property type="match status" value="3"/>
</dbReference>
<dbReference type="FunFam" id="3.40.50.980:FF:000001">
    <property type="entry name" value="Non-ribosomal peptide synthetase"/>
    <property type="match status" value="3"/>
</dbReference>
<evidence type="ECO:0000256" key="2">
    <source>
        <dbReference type="ARBA" id="ARBA00022553"/>
    </source>
</evidence>
<dbReference type="PANTHER" id="PTHR45527:SF1">
    <property type="entry name" value="FATTY ACID SYNTHASE"/>
    <property type="match status" value="1"/>
</dbReference>
<dbReference type="InterPro" id="IPR045851">
    <property type="entry name" value="AMP-bd_C_sf"/>
</dbReference>